<keyword evidence="3" id="KW-1185">Reference proteome</keyword>
<dbReference type="InterPro" id="IPR001173">
    <property type="entry name" value="Glyco_trans_2-like"/>
</dbReference>
<dbReference type="InterPro" id="IPR050834">
    <property type="entry name" value="Glycosyltransf_2"/>
</dbReference>
<evidence type="ECO:0000313" key="3">
    <source>
        <dbReference type="Proteomes" id="UP000293300"/>
    </source>
</evidence>
<dbReference type="InterPro" id="IPR029044">
    <property type="entry name" value="Nucleotide-diphossugar_trans"/>
</dbReference>
<sequence length="308" mass="35342">MPKFSVIIPLYNKEKFVAKTINSVLDQTFTDYEIIVINDGSTDNSERVILSFTDSRIHYFATHNHGASAARNTGIEKAGGDYICFLDADDYWYPDFLATMYHYSELFPEQKVFGAAIEIETSKKTIPAQYAIQRTGDFELVNFFKASVGESVLCTSSVAIHKDVFEAIGNFDISIKSGQDTDLWIRIGLLYPVLFVWKIQARYIFDPQSLSRNKQFLNVKINFSKFAVEEQTNEDLKIFLDLNRFALAIKSKLVGDKKSFNYYYGNICLEKLSFKKRIILLLPAFILKVLIKWQTLLVNIGWGKSVFR</sequence>
<dbReference type="GO" id="GO:0016740">
    <property type="term" value="F:transferase activity"/>
    <property type="evidence" value="ECO:0007669"/>
    <property type="project" value="UniProtKB-KW"/>
</dbReference>
<comment type="caution">
    <text evidence="2">The sequence shown here is derived from an EMBL/GenBank/DDBJ whole genome shotgun (WGS) entry which is preliminary data.</text>
</comment>
<proteinExistence type="predicted"/>
<dbReference type="AlphaFoldDB" id="A0A4V2L503"/>
<dbReference type="Proteomes" id="UP000293300">
    <property type="component" value="Unassembled WGS sequence"/>
</dbReference>
<dbReference type="PANTHER" id="PTHR43685">
    <property type="entry name" value="GLYCOSYLTRANSFERASE"/>
    <property type="match status" value="1"/>
</dbReference>
<gene>
    <name evidence="2" type="ORF">EZL74_08060</name>
</gene>
<dbReference type="CDD" id="cd00761">
    <property type="entry name" value="Glyco_tranf_GTA_type"/>
    <property type="match status" value="1"/>
</dbReference>
<dbReference type="OrthoDB" id="6307329at2"/>
<dbReference type="SUPFAM" id="SSF53448">
    <property type="entry name" value="Nucleotide-diphospho-sugar transferases"/>
    <property type="match status" value="1"/>
</dbReference>
<evidence type="ECO:0000259" key="1">
    <source>
        <dbReference type="Pfam" id="PF00535"/>
    </source>
</evidence>
<dbReference type="EMBL" id="SJPE01000008">
    <property type="protein sequence ID" value="TBX68738.1"/>
    <property type="molecule type" value="Genomic_DNA"/>
</dbReference>
<name>A0A4V2L503_9FLAO</name>
<dbReference type="Pfam" id="PF00535">
    <property type="entry name" value="Glycos_transf_2"/>
    <property type="match status" value="1"/>
</dbReference>
<keyword evidence="2" id="KW-0808">Transferase</keyword>
<organism evidence="2 3">
    <name type="scientific">Flavobacterium silvisoli</name>
    <dbReference type="NCBI Taxonomy" id="2529433"/>
    <lineage>
        <taxon>Bacteria</taxon>
        <taxon>Pseudomonadati</taxon>
        <taxon>Bacteroidota</taxon>
        <taxon>Flavobacteriia</taxon>
        <taxon>Flavobacteriales</taxon>
        <taxon>Flavobacteriaceae</taxon>
        <taxon>Flavobacterium</taxon>
    </lineage>
</organism>
<protein>
    <submittedName>
        <fullName evidence="2">Glycosyltransferase family 2 protein</fullName>
    </submittedName>
</protein>
<dbReference type="Gene3D" id="3.90.550.10">
    <property type="entry name" value="Spore Coat Polysaccharide Biosynthesis Protein SpsA, Chain A"/>
    <property type="match status" value="1"/>
</dbReference>
<dbReference type="RefSeq" id="WP_131476096.1">
    <property type="nucleotide sequence ID" value="NZ_SJPE01000008.1"/>
</dbReference>
<dbReference type="PANTHER" id="PTHR43685:SF2">
    <property type="entry name" value="GLYCOSYLTRANSFERASE 2-LIKE DOMAIN-CONTAINING PROTEIN"/>
    <property type="match status" value="1"/>
</dbReference>
<reference evidence="2 3" key="1">
    <citation type="submission" date="2019-02" db="EMBL/GenBank/DDBJ databases">
        <title>Flavobacterium sp. RD-2-33 isolated from forest soil.</title>
        <authorList>
            <person name="Chaudhary D.K."/>
        </authorList>
    </citation>
    <scope>NUCLEOTIDE SEQUENCE [LARGE SCALE GENOMIC DNA]</scope>
    <source>
        <strain evidence="2 3">RD-2-33</strain>
    </source>
</reference>
<accession>A0A4V2L503</accession>
<evidence type="ECO:0000313" key="2">
    <source>
        <dbReference type="EMBL" id="TBX68738.1"/>
    </source>
</evidence>
<feature type="domain" description="Glycosyltransferase 2-like" evidence="1">
    <location>
        <begin position="5"/>
        <end position="168"/>
    </location>
</feature>